<organism evidence="1 2">
    <name type="scientific">Stereocaulon virgatum</name>
    <dbReference type="NCBI Taxonomy" id="373712"/>
    <lineage>
        <taxon>Eukaryota</taxon>
        <taxon>Fungi</taxon>
        <taxon>Dikarya</taxon>
        <taxon>Ascomycota</taxon>
        <taxon>Pezizomycotina</taxon>
        <taxon>Lecanoromycetes</taxon>
        <taxon>OSLEUM clade</taxon>
        <taxon>Lecanoromycetidae</taxon>
        <taxon>Lecanorales</taxon>
        <taxon>Lecanorineae</taxon>
        <taxon>Stereocaulaceae</taxon>
        <taxon>Stereocaulon</taxon>
    </lineage>
</organism>
<sequence>MAGIGEAGAIINVAQIGISLSNTLIAYVGEVKDAPSRIHRIGNEVLTTSERLKDIGELVEKNSQSHIFSEESIKSAVRCSSECHKIIEDVKTILCKSGWQGQSRALDEDEIDTSLFSTLRWPFLKVKLEVPRVELQRIKIDLSLIFPSAMVFTASSVAEQEMFKQSIPRLARTKQWATKRSQEVMKQRAMEAFSRSIALGTGETIGRRRVGHHRRIRLFSAAKIR</sequence>
<reference evidence="1 2" key="1">
    <citation type="submission" date="2024-09" db="EMBL/GenBank/DDBJ databases">
        <title>Rethinking Asexuality: The Enigmatic Case of Functional Sexual Genes in Lepraria (Stereocaulaceae).</title>
        <authorList>
            <person name="Doellman M."/>
            <person name="Sun Y."/>
            <person name="Barcenas-Pena A."/>
            <person name="Lumbsch H.T."/>
            <person name="Grewe F."/>
        </authorList>
    </citation>
    <scope>NUCLEOTIDE SEQUENCE [LARGE SCALE GENOMIC DNA]</scope>
    <source>
        <strain evidence="1 2">Mercado 3170</strain>
    </source>
</reference>
<evidence type="ECO:0000313" key="2">
    <source>
        <dbReference type="Proteomes" id="UP001590950"/>
    </source>
</evidence>
<gene>
    <name evidence="1" type="ORF">N7G274_004921</name>
</gene>
<keyword evidence="2" id="KW-1185">Reference proteome</keyword>
<protein>
    <recommendedName>
        <fullName evidence="3">Fungal N-terminal domain-containing protein</fullName>
    </recommendedName>
</protein>
<evidence type="ECO:0008006" key="3">
    <source>
        <dbReference type="Google" id="ProtNLM"/>
    </source>
</evidence>
<dbReference type="PANTHER" id="PTHR36167:SF3">
    <property type="entry name" value="C2H2 FINGER DOMAIN TRANSCRIPTION FACTOR (EUROFUNG)-RELATED"/>
    <property type="match status" value="1"/>
</dbReference>
<dbReference type="Proteomes" id="UP001590950">
    <property type="component" value="Unassembled WGS sequence"/>
</dbReference>
<name>A0ABR4AAC9_9LECA</name>
<proteinExistence type="predicted"/>
<accession>A0ABR4AAC9</accession>
<dbReference type="PANTHER" id="PTHR36167">
    <property type="entry name" value="C2H2 FINGER DOMAIN TRANSCRIPTION FACTOR (EUROFUNG)-RELATED"/>
    <property type="match status" value="1"/>
</dbReference>
<dbReference type="InterPro" id="IPR039327">
    <property type="entry name" value="CON7-like"/>
</dbReference>
<evidence type="ECO:0000313" key="1">
    <source>
        <dbReference type="EMBL" id="KAL2042429.1"/>
    </source>
</evidence>
<dbReference type="EMBL" id="JBEFKJ010000014">
    <property type="protein sequence ID" value="KAL2042429.1"/>
    <property type="molecule type" value="Genomic_DNA"/>
</dbReference>
<comment type="caution">
    <text evidence="1">The sequence shown here is derived from an EMBL/GenBank/DDBJ whole genome shotgun (WGS) entry which is preliminary data.</text>
</comment>